<reference evidence="3" key="1">
    <citation type="journal article" date="2020" name="BMC Genomics">
        <title>Correction to: Identification and distribution of gene clusters required for synthesis of sphingolipid metabolism inhibitors in diverse species of the filamentous fungus Fusarium.</title>
        <authorList>
            <person name="Kim H.S."/>
            <person name="Lohmar J.M."/>
            <person name="Busman M."/>
            <person name="Brown D.W."/>
            <person name="Naumann T.A."/>
            <person name="Divon H.H."/>
            <person name="Lysoe E."/>
            <person name="Uhlig S."/>
            <person name="Proctor R.H."/>
        </authorList>
    </citation>
    <scope>NUCLEOTIDE SEQUENCE [LARGE SCALE GENOMIC DNA]</scope>
    <source>
        <strain evidence="3">NRRL 25331</strain>
    </source>
</reference>
<name>A0A8H5THP9_FUSCI</name>
<comment type="caution">
    <text evidence="2">The sequence shown here is derived from an EMBL/GenBank/DDBJ whole genome shotgun (WGS) entry which is preliminary data.</text>
</comment>
<organism evidence="2 3">
    <name type="scientific">Fusarium circinatum</name>
    <name type="common">Pitch canker fungus</name>
    <name type="synonym">Gibberella circinata</name>
    <dbReference type="NCBI Taxonomy" id="48490"/>
    <lineage>
        <taxon>Eukaryota</taxon>
        <taxon>Fungi</taxon>
        <taxon>Dikarya</taxon>
        <taxon>Ascomycota</taxon>
        <taxon>Pezizomycotina</taxon>
        <taxon>Sordariomycetes</taxon>
        <taxon>Hypocreomycetidae</taxon>
        <taxon>Hypocreales</taxon>
        <taxon>Nectriaceae</taxon>
        <taxon>Fusarium</taxon>
        <taxon>Fusarium fujikuroi species complex</taxon>
    </lineage>
</organism>
<gene>
    <name evidence="2" type="ORF">FCIRC_8423</name>
</gene>
<proteinExistence type="predicted"/>
<dbReference type="EMBL" id="JAAQPE010000277">
    <property type="protein sequence ID" value="KAF5672415.1"/>
    <property type="molecule type" value="Genomic_DNA"/>
</dbReference>
<feature type="chain" id="PRO_5034349612" evidence="1">
    <location>
        <begin position="18"/>
        <end position="255"/>
    </location>
</feature>
<keyword evidence="3" id="KW-1185">Reference proteome</keyword>
<evidence type="ECO:0000256" key="1">
    <source>
        <dbReference type="SAM" id="SignalP"/>
    </source>
</evidence>
<dbReference type="Proteomes" id="UP000572754">
    <property type="component" value="Unassembled WGS sequence"/>
</dbReference>
<keyword evidence="1" id="KW-0732">Signal</keyword>
<evidence type="ECO:0000313" key="2">
    <source>
        <dbReference type="EMBL" id="KAF5672415.1"/>
    </source>
</evidence>
<sequence>MRFALLWSLLAADAAVASDVNLARRVVQVSTDTTVGIKTTTTASVELSTSIVTSTVEDVTTTEAATTVKTSTATAASTLTVAETTTSDVAGPLETFVLAAKVEGTVSDELSGADRDGSAVFWPTPRFIASGPVIISIDSATGYLQTSGGFYLCVAYGDGTSPNGVKLCSTESLENPAFGALTCEQTEDRKVACEAQAGQCISDGENNICSELPGTYDQFYSYKGPFNGVYLGIGSAVNTDESQHPVELEARRSST</sequence>
<feature type="signal peptide" evidence="1">
    <location>
        <begin position="1"/>
        <end position="17"/>
    </location>
</feature>
<reference evidence="2 3" key="2">
    <citation type="submission" date="2020-05" db="EMBL/GenBank/DDBJ databases">
        <title>Identification and distribution of gene clusters putatively required for synthesis of sphingolipid metabolism inhibitors in phylogenetically diverse species of the filamentous fungus Fusarium.</title>
        <authorList>
            <person name="Kim H.-S."/>
            <person name="Busman M."/>
            <person name="Brown D.W."/>
            <person name="Divon H."/>
            <person name="Uhlig S."/>
            <person name="Proctor R.H."/>
        </authorList>
    </citation>
    <scope>NUCLEOTIDE SEQUENCE [LARGE SCALE GENOMIC DNA]</scope>
    <source>
        <strain evidence="2 3">NRRL 25331</strain>
    </source>
</reference>
<dbReference type="AlphaFoldDB" id="A0A8H5THP9"/>
<evidence type="ECO:0000313" key="3">
    <source>
        <dbReference type="Proteomes" id="UP000572754"/>
    </source>
</evidence>
<accession>A0A8H5THP9</accession>
<protein>
    <submittedName>
        <fullName evidence="2">Uncharacterized protein</fullName>
    </submittedName>
</protein>